<dbReference type="SUPFAM" id="SSF54001">
    <property type="entry name" value="Cysteine proteinases"/>
    <property type="match status" value="1"/>
</dbReference>
<keyword evidence="18 42" id="KW-0106">Calcium</keyword>
<dbReference type="SUPFAM" id="SSF81296">
    <property type="entry name" value="E set domains"/>
    <property type="match status" value="1"/>
</dbReference>
<feature type="binding site" evidence="42">
    <location>
        <position position="449"/>
    </location>
    <ligand>
        <name>Ca(2+)</name>
        <dbReference type="ChEBI" id="CHEBI:29108"/>
    </ligand>
</feature>
<dbReference type="GO" id="GO:0005829">
    <property type="term" value="C:cytosol"/>
    <property type="evidence" value="ECO:0007669"/>
    <property type="project" value="UniProtKB-SubCell"/>
</dbReference>
<evidence type="ECO:0000256" key="30">
    <source>
        <dbReference type="ARBA" id="ARBA00041677"/>
    </source>
</evidence>
<comment type="catalytic activity">
    <reaction evidence="25">
        <text>L-glutaminyl-[protein] + serotonin = 5-serotonyl-L-glutamyl-[protein] + NH4(+)</text>
        <dbReference type="Rhea" id="RHEA:66552"/>
        <dbReference type="Rhea" id="RHEA-COMP:10207"/>
        <dbReference type="Rhea" id="RHEA-COMP:17052"/>
        <dbReference type="ChEBI" id="CHEBI:28938"/>
        <dbReference type="ChEBI" id="CHEBI:30011"/>
        <dbReference type="ChEBI" id="CHEBI:167174"/>
        <dbReference type="ChEBI" id="CHEBI:350546"/>
    </reaction>
    <physiologicalReaction direction="left-to-right" evidence="25">
        <dbReference type="Rhea" id="RHEA:66553"/>
    </physiologicalReaction>
</comment>
<dbReference type="Gene3D" id="3.90.260.10">
    <property type="entry name" value="Transglutaminase-like"/>
    <property type="match status" value="1"/>
</dbReference>
<dbReference type="InterPro" id="IPR036985">
    <property type="entry name" value="Transglutaminase-like_sf"/>
</dbReference>
<dbReference type="GO" id="GO:0006508">
    <property type="term" value="P:proteolysis"/>
    <property type="evidence" value="ECO:0007669"/>
    <property type="project" value="UniProtKB-KW"/>
</dbReference>
<keyword evidence="12" id="KW-0272">Extracellular matrix</keyword>
<proteinExistence type="inferred from homology"/>
<evidence type="ECO:0000256" key="6">
    <source>
        <dbReference type="ARBA" id="ARBA00004514"/>
    </source>
</evidence>
<evidence type="ECO:0000256" key="17">
    <source>
        <dbReference type="ARBA" id="ARBA00022801"/>
    </source>
</evidence>
<dbReference type="SMART" id="SM00460">
    <property type="entry name" value="TGc"/>
    <property type="match status" value="1"/>
</dbReference>
<keyword evidence="21" id="KW-0472">Membrane</keyword>
<evidence type="ECO:0000256" key="9">
    <source>
        <dbReference type="ARBA" id="ARBA00022475"/>
    </source>
</evidence>
<sequence>MSLSVLKAVDLHSQTNNTEHHTSEISVDQLIVRRGQPFTVTLHLTQAFNHDLHHLNFTAETGEFPSEDQGTKSCFAVPDNVRRSSSAKAVWRVELKKSYPQTAIALTITPPSDTPIGQYKLSVSNRHGESLPVTLTVLFNPWCPDDWVFLPDERERQEYVMNEQGIIYRGSGRYISPCYWDYAQFEDDMVKICMKMLDVNRKHLWDPADDVAARCNPIYVGRVVSAMINCADDRGVLQGNWSGSFAGGVPPTHWNGSHAILKRWYNSNCRPIKYGQCWVFAGVMCSVMRLLGIPCRVITNFQSAHDCNQNLLIDVYHADYGVREKKTRDSVWNFHVWVEGWMRRPDLSADGKFDGWQVLDPTPQEKSDGVYCCGPAPLTAIKNGHMNSKYDLPFVFAEVNADCVDWLVKADGSKVKIYSDSKRVGHSISTKSVGSNHRKDVTNNYKYREGSKEEREAFNHATTGDLSRDLIMHSSAVLPSDSPTNVTTPMSNGGNHVVEETDEENLDVILPLPVSMRFEEVSQPMNGKDVSLNLVLTSKSGDTRPLSVNISVQAMRYNGKPAVNIKTEVKEATLQPGKDLSIPVLVPFSFYHKHMVQCDSLKISAIVTDKQNPDNKYLAEDDVVLLDPPISVKMCSQVRFNQEARAEVVFMNPLEETLTDCTVTLSGSGLVREEQEFRLPDLQRNRRVRIQFPFVPYKTGEKTLMVDFNCSAFRNLKTSCTVTVRV</sequence>
<evidence type="ECO:0000256" key="42">
    <source>
        <dbReference type="PIRSR" id="PIRSR000459-2"/>
    </source>
</evidence>
<evidence type="ECO:0000313" key="44">
    <source>
        <dbReference type="Ensembl" id="ENSSDUP00000008371.1"/>
    </source>
</evidence>
<feature type="binding site" evidence="42">
    <location>
        <position position="400"/>
    </location>
    <ligand>
        <name>Ca(2+)</name>
        <dbReference type="ChEBI" id="CHEBI:29108"/>
    </ligand>
</feature>
<dbReference type="InterPro" id="IPR013783">
    <property type="entry name" value="Ig-like_fold"/>
</dbReference>
<dbReference type="PANTHER" id="PTHR11590:SF6">
    <property type="entry name" value="PROTEIN-GLUTAMINE GAMMA-GLUTAMYLTRANSFERASE 2"/>
    <property type="match status" value="1"/>
</dbReference>
<comment type="similarity">
    <text evidence="7">Belongs to the transglutaminase superfamily. Transglutaminase family.</text>
</comment>
<evidence type="ECO:0000256" key="37">
    <source>
        <dbReference type="ARBA" id="ARBA00047868"/>
    </source>
</evidence>
<comment type="cofactor">
    <cofactor evidence="42">
        <name>Ca(2+)</name>
        <dbReference type="ChEBI" id="CHEBI:29108"/>
    </cofactor>
    <text evidence="42">Binds 1 Ca(2+) ion per subunit.</text>
</comment>
<evidence type="ECO:0000256" key="25">
    <source>
        <dbReference type="ARBA" id="ARBA00036377"/>
    </source>
</evidence>
<evidence type="ECO:0000256" key="2">
    <source>
        <dbReference type="ARBA" id="ARBA00004173"/>
    </source>
</evidence>
<dbReference type="GO" id="GO:0008233">
    <property type="term" value="F:peptidase activity"/>
    <property type="evidence" value="ECO:0007669"/>
    <property type="project" value="UniProtKB-KW"/>
</dbReference>
<evidence type="ECO:0000256" key="23">
    <source>
        <dbReference type="ARBA" id="ARBA00023315"/>
    </source>
</evidence>
<dbReference type="Proteomes" id="UP000261420">
    <property type="component" value="Unplaced"/>
</dbReference>
<dbReference type="Pfam" id="PF00927">
    <property type="entry name" value="Transglut_C"/>
    <property type="match status" value="2"/>
</dbReference>
<evidence type="ECO:0000256" key="24">
    <source>
        <dbReference type="ARBA" id="ARBA00024222"/>
    </source>
</evidence>
<dbReference type="InterPro" id="IPR002931">
    <property type="entry name" value="Transglutaminase-like"/>
</dbReference>
<protein>
    <recommendedName>
        <fullName evidence="28">Protein-glutamine gamma-glutamyltransferase 2</fullName>
        <ecNumber evidence="24">2.3.2.13</ecNumber>
        <ecNumber evidence="27">3.5.1.44</ecNumber>
    </recommendedName>
    <alternativeName>
        <fullName evidence="31">Isopeptidase TGM2</fullName>
    </alternativeName>
    <alternativeName>
        <fullName evidence="33">Protein-glutamine deamidase TGM2</fullName>
    </alternativeName>
    <alternativeName>
        <fullName evidence="32">Protein-glutamine dopaminyltransferase TGM2</fullName>
    </alternativeName>
    <alternativeName>
        <fullName evidence="35">Protein-glutamine histaminyltransferase TGM2</fullName>
    </alternativeName>
    <alternativeName>
        <fullName evidence="36">Protein-glutamine noradrenalinyltransferase TGM2</fullName>
    </alternativeName>
    <alternativeName>
        <fullName evidence="34">Protein-glutamine serotonyltransferase TGM2</fullName>
    </alternativeName>
    <alternativeName>
        <fullName evidence="30">Tissue transglutaminase</fullName>
    </alternativeName>
    <alternativeName>
        <fullName evidence="29">Transglutaminase-2</fullName>
    </alternativeName>
</protein>
<evidence type="ECO:0000256" key="10">
    <source>
        <dbReference type="ARBA" id="ARBA00022490"/>
    </source>
</evidence>
<evidence type="ECO:0000256" key="22">
    <source>
        <dbReference type="ARBA" id="ARBA00023242"/>
    </source>
</evidence>
<evidence type="ECO:0000256" key="7">
    <source>
        <dbReference type="ARBA" id="ARBA00005968"/>
    </source>
</evidence>
<dbReference type="OMA" id="RVKDCVL"/>
<dbReference type="STRING" id="41447.ENSSDUP00000008371"/>
<evidence type="ECO:0000256" key="3">
    <source>
        <dbReference type="ARBA" id="ARBA00004236"/>
    </source>
</evidence>
<dbReference type="Pfam" id="PF00868">
    <property type="entry name" value="Transglut_N"/>
    <property type="match status" value="1"/>
</dbReference>
<evidence type="ECO:0000256" key="15">
    <source>
        <dbReference type="ARBA" id="ARBA00022723"/>
    </source>
</evidence>
<dbReference type="EC" id="2.3.2.13" evidence="24"/>
<dbReference type="FunFam" id="2.60.40.10:FF:000090">
    <property type="entry name" value="Protein-glutamine gamma-glutamyltransferase 2"/>
    <property type="match status" value="1"/>
</dbReference>
<dbReference type="GO" id="GO:0005739">
    <property type="term" value="C:mitochondrion"/>
    <property type="evidence" value="ECO:0007669"/>
    <property type="project" value="UniProtKB-SubCell"/>
</dbReference>
<evidence type="ECO:0000256" key="8">
    <source>
        <dbReference type="ARBA" id="ARBA00022454"/>
    </source>
</evidence>
<dbReference type="Gene3D" id="2.60.40.10">
    <property type="entry name" value="Immunoglobulins"/>
    <property type="match status" value="3"/>
</dbReference>
<dbReference type="AlphaFoldDB" id="A0A3B4TQ50"/>
<evidence type="ECO:0000256" key="20">
    <source>
        <dbReference type="ARBA" id="ARBA00023134"/>
    </source>
</evidence>
<dbReference type="GO" id="GO:0046872">
    <property type="term" value="F:metal ion binding"/>
    <property type="evidence" value="ECO:0007669"/>
    <property type="project" value="UniProtKB-KW"/>
</dbReference>
<dbReference type="GO" id="GO:0005525">
    <property type="term" value="F:GTP binding"/>
    <property type="evidence" value="ECO:0007669"/>
    <property type="project" value="UniProtKB-KW"/>
</dbReference>
<keyword evidence="17" id="KW-0378">Hydrolase</keyword>
<dbReference type="InterPro" id="IPR008958">
    <property type="entry name" value="Transglutaminase_C"/>
</dbReference>
<evidence type="ECO:0000256" key="38">
    <source>
        <dbReference type="ARBA" id="ARBA00047876"/>
    </source>
</evidence>
<comment type="catalytic activity">
    <reaction evidence="40">
        <text>L-glutaminyl-[protein] + dopamine = 5-dopaminyl-L-glutamyl-[protein] + NH4(+)</text>
        <dbReference type="Rhea" id="RHEA:66556"/>
        <dbReference type="Rhea" id="RHEA-COMP:10207"/>
        <dbReference type="Rhea" id="RHEA-COMP:17053"/>
        <dbReference type="ChEBI" id="CHEBI:28938"/>
        <dbReference type="ChEBI" id="CHEBI:30011"/>
        <dbReference type="ChEBI" id="CHEBI:59905"/>
        <dbReference type="ChEBI" id="CHEBI:167175"/>
    </reaction>
    <physiologicalReaction direction="left-to-right" evidence="40">
        <dbReference type="Rhea" id="RHEA:66557"/>
    </physiologicalReaction>
</comment>
<comment type="catalytic activity">
    <reaction evidence="26">
        <text>L-glutaminyl-[protein] + L-lysyl-[protein] = [protein]-L-lysyl-N(6)-5-L-glutamyl-[protein] + NH4(+)</text>
        <dbReference type="Rhea" id="RHEA:54816"/>
        <dbReference type="Rhea" id="RHEA-COMP:9752"/>
        <dbReference type="Rhea" id="RHEA-COMP:10207"/>
        <dbReference type="Rhea" id="RHEA-COMP:14005"/>
        <dbReference type="ChEBI" id="CHEBI:28938"/>
        <dbReference type="ChEBI" id="CHEBI:29969"/>
        <dbReference type="ChEBI" id="CHEBI:30011"/>
        <dbReference type="ChEBI" id="CHEBI:138370"/>
        <dbReference type="EC" id="2.3.2.13"/>
    </reaction>
    <physiologicalReaction direction="left-to-right" evidence="26">
        <dbReference type="Rhea" id="RHEA:54817"/>
    </physiologicalReaction>
</comment>
<evidence type="ECO:0000256" key="27">
    <source>
        <dbReference type="ARBA" id="ARBA00039019"/>
    </source>
</evidence>
<keyword evidence="22" id="KW-0539">Nucleus</keyword>
<evidence type="ECO:0000256" key="18">
    <source>
        <dbReference type="ARBA" id="ARBA00022837"/>
    </source>
</evidence>
<dbReference type="GO" id="GO:0005694">
    <property type="term" value="C:chromosome"/>
    <property type="evidence" value="ECO:0007669"/>
    <property type="project" value="UniProtKB-SubCell"/>
</dbReference>
<dbReference type="RefSeq" id="XP_022614430.1">
    <property type="nucleotide sequence ID" value="XM_022758709.1"/>
</dbReference>
<dbReference type="Pfam" id="PF01841">
    <property type="entry name" value="Transglut_core"/>
    <property type="match status" value="1"/>
</dbReference>
<keyword evidence="19" id="KW-0496">Mitochondrion</keyword>
<keyword evidence="14" id="KW-0808">Transferase</keyword>
<comment type="catalytic activity">
    <reaction evidence="37">
        <text>L-glutaminyl-[protein] + H2O = L-glutamyl-[protein] + NH4(+)</text>
        <dbReference type="Rhea" id="RHEA:16441"/>
        <dbReference type="Rhea" id="RHEA-COMP:10207"/>
        <dbReference type="Rhea" id="RHEA-COMP:10208"/>
        <dbReference type="ChEBI" id="CHEBI:15377"/>
        <dbReference type="ChEBI" id="CHEBI:28938"/>
        <dbReference type="ChEBI" id="CHEBI:29973"/>
        <dbReference type="ChEBI" id="CHEBI:30011"/>
        <dbReference type="EC" id="3.5.1.44"/>
    </reaction>
    <physiologicalReaction direction="left-to-right" evidence="37">
        <dbReference type="Rhea" id="RHEA:16442"/>
    </physiologicalReaction>
</comment>
<keyword evidence="13" id="KW-0645">Protease</keyword>
<dbReference type="InterPro" id="IPR038765">
    <property type="entry name" value="Papain-like_cys_pep_sf"/>
</dbReference>
<dbReference type="GO" id="GO:0050568">
    <property type="term" value="F:protein-glutamine glutaminase activity"/>
    <property type="evidence" value="ECO:0007669"/>
    <property type="project" value="UniProtKB-EC"/>
</dbReference>
<dbReference type="InterPro" id="IPR050779">
    <property type="entry name" value="Transglutaminase"/>
</dbReference>
<feature type="active site" evidence="41">
    <location>
        <position position="335"/>
    </location>
</feature>
<comment type="subcellular location">
    <subcellularLocation>
        <location evidence="3">Cell membrane</location>
    </subcellularLocation>
    <subcellularLocation>
        <location evidence="4">Chromosome</location>
    </subcellularLocation>
    <subcellularLocation>
        <location evidence="6">Cytoplasm</location>
        <location evidence="6">Cytosol</location>
    </subcellularLocation>
    <subcellularLocation>
        <location evidence="2">Mitochondrion</location>
    </subcellularLocation>
    <subcellularLocation>
        <location evidence="1">Nucleus</location>
    </subcellularLocation>
    <subcellularLocation>
        <location evidence="5">Secreted</location>
        <location evidence="5">Extracellular space</location>
        <location evidence="5">Extracellular matrix</location>
    </subcellularLocation>
</comment>
<evidence type="ECO:0000256" key="36">
    <source>
        <dbReference type="ARBA" id="ARBA00043138"/>
    </source>
</evidence>
<organism evidence="44 45">
    <name type="scientific">Seriola dumerili</name>
    <name type="common">Greater amberjack</name>
    <name type="synonym">Caranx dumerili</name>
    <dbReference type="NCBI Taxonomy" id="41447"/>
    <lineage>
        <taxon>Eukaryota</taxon>
        <taxon>Metazoa</taxon>
        <taxon>Chordata</taxon>
        <taxon>Craniata</taxon>
        <taxon>Vertebrata</taxon>
        <taxon>Euteleostomi</taxon>
        <taxon>Actinopterygii</taxon>
        <taxon>Neopterygii</taxon>
        <taxon>Teleostei</taxon>
        <taxon>Neoteleostei</taxon>
        <taxon>Acanthomorphata</taxon>
        <taxon>Carangaria</taxon>
        <taxon>Carangiformes</taxon>
        <taxon>Carangidae</taxon>
        <taxon>Seriola</taxon>
    </lineage>
</organism>
<dbReference type="InterPro" id="IPR036238">
    <property type="entry name" value="Transglutaminase_C_sf"/>
</dbReference>
<keyword evidence="15 42" id="KW-0479">Metal-binding</keyword>
<evidence type="ECO:0000256" key="14">
    <source>
        <dbReference type="ARBA" id="ARBA00022679"/>
    </source>
</evidence>
<dbReference type="EC" id="3.5.1.44" evidence="27"/>
<evidence type="ECO:0000256" key="40">
    <source>
        <dbReference type="ARBA" id="ARBA00048365"/>
    </source>
</evidence>
<feature type="binding site" evidence="42">
    <location>
        <position position="402"/>
    </location>
    <ligand>
        <name>Ca(2+)</name>
        <dbReference type="ChEBI" id="CHEBI:29108"/>
    </ligand>
</feature>
<name>A0A3B4TQ50_SERDU</name>
<evidence type="ECO:0000256" key="1">
    <source>
        <dbReference type="ARBA" id="ARBA00004123"/>
    </source>
</evidence>
<dbReference type="CTD" id="559691"/>
<comment type="catalytic activity">
    <reaction evidence="38">
        <text>L-glutaminyl-[protein] + histamine = 5-histaminyl-L-glutamyl-[protein] + NH4(+)</text>
        <dbReference type="Rhea" id="RHEA:66564"/>
        <dbReference type="Rhea" id="RHEA-COMP:10207"/>
        <dbReference type="Rhea" id="RHEA-COMP:17056"/>
        <dbReference type="ChEBI" id="CHEBI:28938"/>
        <dbReference type="ChEBI" id="CHEBI:30011"/>
        <dbReference type="ChEBI" id="CHEBI:58432"/>
        <dbReference type="ChEBI" id="CHEBI:167179"/>
    </reaction>
    <physiologicalReaction direction="left-to-right" evidence="38">
        <dbReference type="Rhea" id="RHEA:66565"/>
    </physiologicalReaction>
</comment>
<keyword evidence="8" id="KW-0158">Chromosome</keyword>
<evidence type="ECO:0000256" key="39">
    <source>
        <dbReference type="ARBA" id="ARBA00048230"/>
    </source>
</evidence>
<keyword evidence="11" id="KW-0964">Secreted</keyword>
<dbReference type="FunFam" id="3.90.260.10:FF:000001">
    <property type="entry name" value="Protein-glutamine gamma-glutamyltransferase 2"/>
    <property type="match status" value="1"/>
</dbReference>
<evidence type="ECO:0000259" key="43">
    <source>
        <dbReference type="SMART" id="SM00460"/>
    </source>
</evidence>
<feature type="domain" description="Transglutaminase-like" evidence="43">
    <location>
        <begin position="269"/>
        <end position="363"/>
    </location>
</feature>
<dbReference type="GO" id="GO:0005634">
    <property type="term" value="C:nucleus"/>
    <property type="evidence" value="ECO:0007669"/>
    <property type="project" value="UniProtKB-SubCell"/>
</dbReference>
<comment type="catalytic activity">
    <reaction evidence="39">
        <text>L-glutaminyl-[protein] + (R)-noradrenaline = 5-(R)-noradrenalinyl-L-glutamyl-[protein] + NH4(+)</text>
        <dbReference type="Rhea" id="RHEA:66560"/>
        <dbReference type="Rhea" id="RHEA-COMP:10207"/>
        <dbReference type="Rhea" id="RHEA-COMP:17054"/>
        <dbReference type="ChEBI" id="CHEBI:28938"/>
        <dbReference type="ChEBI" id="CHEBI:30011"/>
        <dbReference type="ChEBI" id="CHEBI:72587"/>
        <dbReference type="ChEBI" id="CHEBI:167178"/>
    </reaction>
    <physiologicalReaction direction="left-to-right" evidence="39">
        <dbReference type="Rhea" id="RHEA:66561"/>
    </physiologicalReaction>
</comment>
<dbReference type="Ensembl" id="ENSSDUT00000008521.1">
    <property type="protein sequence ID" value="ENSSDUP00000008371.1"/>
    <property type="gene ID" value="ENSSDUG00000006143.1"/>
</dbReference>
<feature type="active site" evidence="41">
    <location>
        <position position="277"/>
    </location>
</feature>
<dbReference type="GeneTree" id="ENSGT01050000244866"/>
<evidence type="ECO:0000256" key="29">
    <source>
        <dbReference type="ARBA" id="ARBA00041650"/>
    </source>
</evidence>
<evidence type="ECO:0000256" key="32">
    <source>
        <dbReference type="ARBA" id="ARBA00042105"/>
    </source>
</evidence>
<reference evidence="44" key="1">
    <citation type="submission" date="2025-08" db="UniProtKB">
        <authorList>
            <consortium name="Ensembl"/>
        </authorList>
    </citation>
    <scope>IDENTIFICATION</scope>
</reference>
<dbReference type="PANTHER" id="PTHR11590">
    <property type="entry name" value="PROTEIN-GLUTAMINE GAMMA-GLUTAMYLTRANSFERASE"/>
    <property type="match status" value="1"/>
</dbReference>
<evidence type="ECO:0000256" key="41">
    <source>
        <dbReference type="PIRSR" id="PIRSR000459-1"/>
    </source>
</evidence>
<evidence type="ECO:0000256" key="35">
    <source>
        <dbReference type="ARBA" id="ARBA00043104"/>
    </source>
</evidence>
<dbReference type="GO" id="GO:0003810">
    <property type="term" value="F:protein-glutamine gamma-glutamyltransferase activity"/>
    <property type="evidence" value="ECO:0007669"/>
    <property type="project" value="UniProtKB-EC"/>
</dbReference>
<dbReference type="GO" id="GO:0007399">
    <property type="term" value="P:nervous system development"/>
    <property type="evidence" value="ECO:0007669"/>
    <property type="project" value="UniProtKB-ARBA"/>
</dbReference>
<evidence type="ECO:0000256" key="4">
    <source>
        <dbReference type="ARBA" id="ARBA00004286"/>
    </source>
</evidence>
<keyword evidence="16" id="KW-0547">Nucleotide-binding</keyword>
<accession>A0A3B4TQ50</accession>
<dbReference type="SUPFAM" id="SSF49309">
    <property type="entry name" value="Transglutaminase, two C-terminal domains"/>
    <property type="match status" value="2"/>
</dbReference>
<dbReference type="InterPro" id="IPR023608">
    <property type="entry name" value="Transglutaminase_animal"/>
</dbReference>
<evidence type="ECO:0000313" key="45">
    <source>
        <dbReference type="Proteomes" id="UP000261420"/>
    </source>
</evidence>
<dbReference type="GeneID" id="111231564"/>
<feature type="active site" evidence="41">
    <location>
        <position position="360"/>
    </location>
</feature>
<reference evidence="44" key="2">
    <citation type="submission" date="2025-09" db="UniProtKB">
        <authorList>
            <consortium name="Ensembl"/>
        </authorList>
    </citation>
    <scope>IDENTIFICATION</scope>
</reference>
<evidence type="ECO:0000256" key="33">
    <source>
        <dbReference type="ARBA" id="ARBA00042239"/>
    </source>
</evidence>
<keyword evidence="9" id="KW-1003">Cell membrane</keyword>
<evidence type="ECO:0000256" key="5">
    <source>
        <dbReference type="ARBA" id="ARBA00004498"/>
    </source>
</evidence>
<dbReference type="InterPro" id="IPR014756">
    <property type="entry name" value="Ig_E-set"/>
</dbReference>
<evidence type="ECO:0000256" key="12">
    <source>
        <dbReference type="ARBA" id="ARBA00022530"/>
    </source>
</evidence>
<dbReference type="KEGG" id="sdu:111231564"/>
<keyword evidence="45" id="KW-1185">Reference proteome</keyword>
<evidence type="ECO:0000256" key="13">
    <source>
        <dbReference type="ARBA" id="ARBA00022670"/>
    </source>
</evidence>
<keyword evidence="20" id="KW-0342">GTP-binding</keyword>
<keyword evidence="23" id="KW-0012">Acyltransferase</keyword>
<feature type="binding site" evidence="42">
    <location>
        <position position="454"/>
    </location>
    <ligand>
        <name>Ca(2+)</name>
        <dbReference type="ChEBI" id="CHEBI:29108"/>
    </ligand>
</feature>
<dbReference type="GO" id="GO:0005886">
    <property type="term" value="C:plasma membrane"/>
    <property type="evidence" value="ECO:0007669"/>
    <property type="project" value="UniProtKB-SubCell"/>
</dbReference>
<keyword evidence="10" id="KW-0963">Cytoplasm</keyword>
<dbReference type="InterPro" id="IPR001102">
    <property type="entry name" value="Transglutaminase_N"/>
</dbReference>
<evidence type="ECO:0000256" key="28">
    <source>
        <dbReference type="ARBA" id="ARBA00040561"/>
    </source>
</evidence>
<evidence type="ECO:0000256" key="21">
    <source>
        <dbReference type="ARBA" id="ARBA00023136"/>
    </source>
</evidence>
<evidence type="ECO:0000256" key="11">
    <source>
        <dbReference type="ARBA" id="ARBA00022525"/>
    </source>
</evidence>
<evidence type="ECO:0000256" key="31">
    <source>
        <dbReference type="ARBA" id="ARBA00042099"/>
    </source>
</evidence>
<evidence type="ECO:0000256" key="26">
    <source>
        <dbReference type="ARBA" id="ARBA00036876"/>
    </source>
</evidence>
<evidence type="ECO:0000256" key="16">
    <source>
        <dbReference type="ARBA" id="ARBA00022741"/>
    </source>
</evidence>
<evidence type="ECO:0000256" key="19">
    <source>
        <dbReference type="ARBA" id="ARBA00023128"/>
    </source>
</evidence>
<dbReference type="PIRSF" id="PIRSF000459">
    <property type="entry name" value="TGM_EBP42"/>
    <property type="match status" value="1"/>
</dbReference>
<evidence type="ECO:0000256" key="34">
    <source>
        <dbReference type="ARBA" id="ARBA00042912"/>
    </source>
</evidence>